<evidence type="ECO:0000313" key="1">
    <source>
        <dbReference type="EMBL" id="VEL36215.1"/>
    </source>
</evidence>
<dbReference type="InterPro" id="IPR027640">
    <property type="entry name" value="Kinesin-like_fam"/>
</dbReference>
<dbReference type="EMBL" id="CAAALY010251672">
    <property type="protein sequence ID" value="VEL36215.1"/>
    <property type="molecule type" value="Genomic_DNA"/>
</dbReference>
<reference evidence="1" key="1">
    <citation type="submission" date="2018-11" db="EMBL/GenBank/DDBJ databases">
        <authorList>
            <consortium name="Pathogen Informatics"/>
        </authorList>
    </citation>
    <scope>NUCLEOTIDE SEQUENCE</scope>
</reference>
<dbReference type="GO" id="GO:0003777">
    <property type="term" value="F:microtubule motor activity"/>
    <property type="evidence" value="ECO:0007669"/>
    <property type="project" value="InterPro"/>
</dbReference>
<proteinExistence type="predicted"/>
<name>A0A3S5ARV1_9PLAT</name>
<sequence length="111" mass="12880">MLRQIRYEKIYDLLAQQDVLKRELMETKSLLGVDRSTWSYDLYVAEQLDPEDPSFLEALEKETEVLQKRVDACKSHIMMVTTFDSKPICSSVCLSHCPDIEHISSLPEDEL</sequence>
<protein>
    <submittedName>
        <fullName evidence="1">Uncharacterized protein</fullName>
    </submittedName>
</protein>
<evidence type="ECO:0000313" key="2">
    <source>
        <dbReference type="Proteomes" id="UP000784294"/>
    </source>
</evidence>
<comment type="caution">
    <text evidence="1">The sequence shown here is derived from an EMBL/GenBank/DDBJ whole genome shotgun (WGS) entry which is preliminary data.</text>
</comment>
<dbReference type="GO" id="GO:0007018">
    <property type="term" value="P:microtubule-based movement"/>
    <property type="evidence" value="ECO:0007669"/>
    <property type="project" value="InterPro"/>
</dbReference>
<dbReference type="PANTHER" id="PTHR21608">
    <property type="entry name" value="KINESIN-LIKE PROTEIN CG14535"/>
    <property type="match status" value="1"/>
</dbReference>
<accession>A0A3S5ARV1</accession>
<dbReference type="AlphaFoldDB" id="A0A3S5ARV1"/>
<dbReference type="Proteomes" id="UP000784294">
    <property type="component" value="Unassembled WGS sequence"/>
</dbReference>
<keyword evidence="2" id="KW-1185">Reference proteome</keyword>
<dbReference type="PANTHER" id="PTHR21608:SF7">
    <property type="entry name" value="KINESIN-LIKE PROTEIN CG14535"/>
    <property type="match status" value="1"/>
</dbReference>
<organism evidence="1 2">
    <name type="scientific">Protopolystoma xenopodis</name>
    <dbReference type="NCBI Taxonomy" id="117903"/>
    <lineage>
        <taxon>Eukaryota</taxon>
        <taxon>Metazoa</taxon>
        <taxon>Spiralia</taxon>
        <taxon>Lophotrochozoa</taxon>
        <taxon>Platyhelminthes</taxon>
        <taxon>Monogenea</taxon>
        <taxon>Polyopisthocotylea</taxon>
        <taxon>Polystomatidea</taxon>
        <taxon>Polystomatidae</taxon>
        <taxon>Protopolystoma</taxon>
    </lineage>
</organism>
<dbReference type="OrthoDB" id="8862460at2759"/>
<gene>
    <name evidence="1" type="ORF">PXEA_LOCUS29655</name>
</gene>